<dbReference type="Gene3D" id="3.90.78.10">
    <property type="entry name" value="UDP-N-acetylenolpyruvoylglucosamine reductase, C-terminal domain"/>
    <property type="match status" value="1"/>
</dbReference>
<comment type="subcellular location">
    <subcellularLocation>
        <location evidence="3 20">Cytoplasm</location>
    </subcellularLocation>
</comment>
<dbReference type="GO" id="GO:0051301">
    <property type="term" value="P:cell division"/>
    <property type="evidence" value="ECO:0007669"/>
    <property type="project" value="UniProtKB-KW"/>
</dbReference>
<dbReference type="InterPro" id="IPR003170">
    <property type="entry name" value="MurB"/>
</dbReference>
<keyword evidence="8 20" id="KW-0963">Cytoplasm</keyword>
<dbReference type="SUPFAM" id="SSF56194">
    <property type="entry name" value="Uridine diphospho-N-Acetylenolpyruvylglucosamine reductase, MurB, C-terminal domain"/>
    <property type="match status" value="1"/>
</dbReference>
<dbReference type="GO" id="GO:0008762">
    <property type="term" value="F:UDP-N-acetylmuramate dehydrogenase activity"/>
    <property type="evidence" value="ECO:0007669"/>
    <property type="project" value="UniProtKB-UniRule"/>
</dbReference>
<dbReference type="HAMAP" id="MF_00037">
    <property type="entry name" value="MurB"/>
    <property type="match status" value="1"/>
</dbReference>
<dbReference type="InterPro" id="IPR036318">
    <property type="entry name" value="FAD-bd_PCMH-like_sf"/>
</dbReference>
<dbReference type="UniPathway" id="UPA00219"/>
<dbReference type="InterPro" id="IPR016169">
    <property type="entry name" value="FAD-bd_PCMH_sub2"/>
</dbReference>
<name>J5K8B6_9GAMM</name>
<evidence type="ECO:0000256" key="1">
    <source>
        <dbReference type="ARBA" id="ARBA00001974"/>
    </source>
</evidence>
<reference evidence="22 23" key="1">
    <citation type="journal article" date="2012" name="ISME J.">
        <title>Genomic insights to SAR86, an abundant and uncultivated marine bacterial lineage.</title>
        <authorList>
            <person name="Dupont C.L."/>
            <person name="Rusch D.B."/>
            <person name="Yooseph S."/>
            <person name="Lombardo M.J."/>
            <person name="Richter R.A."/>
            <person name="Valas R."/>
            <person name="Novotny M."/>
            <person name="Yee-Greenbaum J."/>
            <person name="Selengut J.D."/>
            <person name="Haft D.H."/>
            <person name="Halpern A.L."/>
            <person name="Lasken R.S."/>
            <person name="Nealson K."/>
            <person name="Friedman R."/>
            <person name="Venter J.C."/>
        </authorList>
    </citation>
    <scope>NUCLEOTIDE SEQUENCE [LARGE SCALE GENOMIC DNA]</scope>
</reference>
<comment type="similarity">
    <text evidence="5 20">Belongs to the MurB family.</text>
</comment>
<evidence type="ECO:0000256" key="10">
    <source>
        <dbReference type="ARBA" id="ARBA00022630"/>
    </source>
</evidence>
<evidence type="ECO:0000259" key="21">
    <source>
        <dbReference type="PROSITE" id="PS51387"/>
    </source>
</evidence>
<evidence type="ECO:0000256" key="15">
    <source>
        <dbReference type="ARBA" id="ARBA00023002"/>
    </source>
</evidence>
<keyword evidence="16 20" id="KW-0131">Cell cycle</keyword>
<evidence type="ECO:0000256" key="17">
    <source>
        <dbReference type="ARBA" id="ARBA00023316"/>
    </source>
</evidence>
<feature type="active site" evidence="20">
    <location>
        <position position="328"/>
    </location>
</feature>
<dbReference type="GO" id="GO:0005829">
    <property type="term" value="C:cytosol"/>
    <property type="evidence" value="ECO:0007669"/>
    <property type="project" value="TreeGrafter"/>
</dbReference>
<dbReference type="NCBIfam" id="NF000755">
    <property type="entry name" value="PRK00046.1"/>
    <property type="match status" value="1"/>
</dbReference>
<evidence type="ECO:0000256" key="18">
    <source>
        <dbReference type="ARBA" id="ARBA00031026"/>
    </source>
</evidence>
<accession>J5K8B6</accession>
<evidence type="ECO:0000313" key="22">
    <source>
        <dbReference type="EMBL" id="EJP71968.1"/>
    </source>
</evidence>
<keyword evidence="10 20" id="KW-0285">Flavoprotein</keyword>
<evidence type="ECO:0000256" key="6">
    <source>
        <dbReference type="ARBA" id="ARBA00012518"/>
    </source>
</evidence>
<keyword evidence="17 20" id="KW-0961">Cell wall biogenesis/degradation</keyword>
<feature type="active site" description="Proton donor" evidence="20">
    <location>
        <position position="232"/>
    </location>
</feature>
<dbReference type="SUPFAM" id="SSF56176">
    <property type="entry name" value="FAD-binding/transporter-associated domain-like"/>
    <property type="match status" value="1"/>
</dbReference>
<dbReference type="Gene3D" id="3.30.43.10">
    <property type="entry name" value="Uridine Diphospho-n-acetylenolpyruvylglucosamine Reductase, domain 2"/>
    <property type="match status" value="1"/>
</dbReference>
<dbReference type="HOGENOM" id="CLU_035304_0_0_6"/>
<dbReference type="PANTHER" id="PTHR21071">
    <property type="entry name" value="UDP-N-ACETYLENOLPYRUVOYLGLUCOSAMINE REDUCTASE"/>
    <property type="match status" value="1"/>
</dbReference>
<evidence type="ECO:0000256" key="20">
    <source>
        <dbReference type="HAMAP-Rule" id="MF_00037"/>
    </source>
</evidence>
<dbReference type="AlphaFoldDB" id="J5K8B6"/>
<dbReference type="GO" id="GO:0008360">
    <property type="term" value="P:regulation of cell shape"/>
    <property type="evidence" value="ECO:0007669"/>
    <property type="project" value="UniProtKB-KW"/>
</dbReference>
<evidence type="ECO:0000256" key="16">
    <source>
        <dbReference type="ARBA" id="ARBA00023306"/>
    </source>
</evidence>
<dbReference type="GO" id="GO:0071949">
    <property type="term" value="F:FAD binding"/>
    <property type="evidence" value="ECO:0007669"/>
    <property type="project" value="InterPro"/>
</dbReference>
<keyword evidence="14 20" id="KW-0573">Peptidoglycan synthesis</keyword>
<comment type="catalytic activity">
    <reaction evidence="19 20">
        <text>UDP-N-acetyl-alpha-D-muramate + NADP(+) = UDP-N-acetyl-3-O-(1-carboxyvinyl)-alpha-D-glucosamine + NADPH + H(+)</text>
        <dbReference type="Rhea" id="RHEA:12248"/>
        <dbReference type="ChEBI" id="CHEBI:15378"/>
        <dbReference type="ChEBI" id="CHEBI:57783"/>
        <dbReference type="ChEBI" id="CHEBI:58349"/>
        <dbReference type="ChEBI" id="CHEBI:68483"/>
        <dbReference type="ChEBI" id="CHEBI:70757"/>
        <dbReference type="EC" id="1.3.1.98"/>
    </reaction>
</comment>
<organism evidence="22 23">
    <name type="scientific">SAR86 cluster bacterium SAR86A</name>
    <dbReference type="NCBI Taxonomy" id="1123866"/>
    <lineage>
        <taxon>Bacteria</taxon>
        <taxon>Pseudomonadati</taxon>
        <taxon>Pseudomonadota</taxon>
        <taxon>Gammaproteobacteria</taxon>
        <taxon>SAR86 cluster</taxon>
    </lineage>
</organism>
<dbReference type="Pfam" id="PF01565">
    <property type="entry name" value="FAD_binding_4"/>
    <property type="match status" value="1"/>
</dbReference>
<dbReference type="Proteomes" id="UP000010305">
    <property type="component" value="Unassembled WGS sequence"/>
</dbReference>
<gene>
    <name evidence="20 22" type="primary">murB</name>
    <name evidence="22" type="ORF">NT01SARS_0453</name>
</gene>
<dbReference type="PROSITE" id="PS51387">
    <property type="entry name" value="FAD_PCMH"/>
    <property type="match status" value="1"/>
</dbReference>
<dbReference type="InterPro" id="IPR011601">
    <property type="entry name" value="MurB_C"/>
</dbReference>
<evidence type="ECO:0000313" key="23">
    <source>
        <dbReference type="Proteomes" id="UP000010305"/>
    </source>
</evidence>
<dbReference type="EMBL" id="JH611156">
    <property type="protein sequence ID" value="EJP71968.1"/>
    <property type="molecule type" value="Genomic_DNA"/>
</dbReference>
<sequence length="333" mass="37698">MLLKENHKISNSLKIDSTARFYIEVIKQDELIDLSKFINKNEIKYLVLGEGTNLVPPDFFDGIVIKPNFNDVLYDSNNKIINVGASVNWHKLVNICIEKNIYGFENLSLIPGTVGAAPIQNIGAYGQEVSNLIDKINCFDIEKGEFISLNNSSCKFKYRNSIFKNNSLLIISVDFKTDCKKEFNIEYNSIINHMDKIGFKKTNLSLETLSNLICDIRNKTLPDPNIIPNAGSFFKNAEVKISEIDDSEFSLDELIIWDIGNNKVKVGSARLIELVKDRIPKSKNVEIYKNHALVLVTNAYATQAEILDYANAIIKIVKKVFNIELQIEPTLVE</sequence>
<evidence type="ECO:0000256" key="2">
    <source>
        <dbReference type="ARBA" id="ARBA00003921"/>
    </source>
</evidence>
<dbReference type="InterPro" id="IPR016166">
    <property type="entry name" value="FAD-bd_PCMH"/>
</dbReference>
<evidence type="ECO:0000256" key="12">
    <source>
        <dbReference type="ARBA" id="ARBA00022857"/>
    </source>
</evidence>
<proteinExistence type="inferred from homology"/>
<dbReference type="NCBIfam" id="TIGR00179">
    <property type="entry name" value="murB"/>
    <property type="match status" value="1"/>
</dbReference>
<keyword evidence="12 20" id="KW-0521">NADP</keyword>
<keyword evidence="15 20" id="KW-0560">Oxidoreductase</keyword>
<dbReference type="GO" id="GO:0009252">
    <property type="term" value="P:peptidoglycan biosynthetic process"/>
    <property type="evidence" value="ECO:0007669"/>
    <property type="project" value="UniProtKB-UniRule"/>
</dbReference>
<keyword evidence="11 20" id="KW-0274">FAD</keyword>
<evidence type="ECO:0000256" key="5">
    <source>
        <dbReference type="ARBA" id="ARBA00010485"/>
    </source>
</evidence>
<comment type="cofactor">
    <cofactor evidence="1 20">
        <name>FAD</name>
        <dbReference type="ChEBI" id="CHEBI:57692"/>
    </cofactor>
</comment>
<evidence type="ECO:0000256" key="3">
    <source>
        <dbReference type="ARBA" id="ARBA00004496"/>
    </source>
</evidence>
<evidence type="ECO:0000256" key="9">
    <source>
        <dbReference type="ARBA" id="ARBA00022618"/>
    </source>
</evidence>
<evidence type="ECO:0000256" key="7">
    <source>
        <dbReference type="ARBA" id="ARBA00015188"/>
    </source>
</evidence>
<evidence type="ECO:0000256" key="11">
    <source>
        <dbReference type="ARBA" id="ARBA00022827"/>
    </source>
</evidence>
<feature type="active site" evidence="20">
    <location>
        <position position="159"/>
    </location>
</feature>
<keyword evidence="9 20" id="KW-0132">Cell division</keyword>
<dbReference type="InterPro" id="IPR016167">
    <property type="entry name" value="FAD-bd_PCMH_sub1"/>
</dbReference>
<dbReference type="EC" id="1.3.1.98" evidence="6 20"/>
<protein>
    <recommendedName>
        <fullName evidence="7 20">UDP-N-acetylenolpyruvoylglucosamine reductase</fullName>
        <ecNumber evidence="6 20">1.3.1.98</ecNumber>
    </recommendedName>
    <alternativeName>
        <fullName evidence="18 20">UDP-N-acetylmuramate dehydrogenase</fullName>
    </alternativeName>
</protein>
<dbReference type="Pfam" id="PF02873">
    <property type="entry name" value="MurB_C"/>
    <property type="match status" value="1"/>
</dbReference>
<evidence type="ECO:0000256" key="8">
    <source>
        <dbReference type="ARBA" id="ARBA00022490"/>
    </source>
</evidence>
<evidence type="ECO:0000256" key="14">
    <source>
        <dbReference type="ARBA" id="ARBA00022984"/>
    </source>
</evidence>
<evidence type="ECO:0000256" key="13">
    <source>
        <dbReference type="ARBA" id="ARBA00022960"/>
    </source>
</evidence>
<comment type="function">
    <text evidence="2 20">Cell wall formation.</text>
</comment>
<comment type="pathway">
    <text evidence="4 20">Cell wall biogenesis; peptidoglycan biosynthesis.</text>
</comment>
<dbReference type="GO" id="GO:0071555">
    <property type="term" value="P:cell wall organization"/>
    <property type="evidence" value="ECO:0007669"/>
    <property type="project" value="UniProtKB-KW"/>
</dbReference>
<dbReference type="Gene3D" id="3.30.465.10">
    <property type="match status" value="1"/>
</dbReference>
<dbReference type="InterPro" id="IPR036635">
    <property type="entry name" value="MurB_C_sf"/>
</dbReference>
<dbReference type="STRING" id="1123866.NT01SARS_0453"/>
<feature type="domain" description="FAD-binding PCMH-type" evidence="21">
    <location>
        <begin position="15"/>
        <end position="223"/>
    </location>
</feature>
<dbReference type="PANTHER" id="PTHR21071:SF4">
    <property type="entry name" value="UDP-N-ACETYLENOLPYRUVOYLGLUCOSAMINE REDUCTASE"/>
    <property type="match status" value="1"/>
</dbReference>
<evidence type="ECO:0000256" key="4">
    <source>
        <dbReference type="ARBA" id="ARBA00004752"/>
    </source>
</evidence>
<evidence type="ECO:0000256" key="19">
    <source>
        <dbReference type="ARBA" id="ARBA00048914"/>
    </source>
</evidence>
<keyword evidence="13 20" id="KW-0133">Cell shape</keyword>
<dbReference type="InterPro" id="IPR006094">
    <property type="entry name" value="Oxid_FAD_bind_N"/>
</dbReference>